<reference evidence="1" key="1">
    <citation type="journal article" date="2014" name="Front. Microbiol.">
        <title>High frequency of phylogenetically diverse reductive dehalogenase-homologous genes in deep subseafloor sedimentary metagenomes.</title>
        <authorList>
            <person name="Kawai M."/>
            <person name="Futagami T."/>
            <person name="Toyoda A."/>
            <person name="Takaki Y."/>
            <person name="Nishi S."/>
            <person name="Hori S."/>
            <person name="Arai W."/>
            <person name="Tsubouchi T."/>
            <person name="Morono Y."/>
            <person name="Uchiyama I."/>
            <person name="Ito T."/>
            <person name="Fujiyama A."/>
            <person name="Inagaki F."/>
            <person name="Takami H."/>
        </authorList>
    </citation>
    <scope>NUCLEOTIDE SEQUENCE</scope>
    <source>
        <strain evidence="1">Expedition CK06-06</strain>
    </source>
</reference>
<dbReference type="AlphaFoldDB" id="X1TDJ3"/>
<proteinExistence type="predicted"/>
<organism evidence="1">
    <name type="scientific">marine sediment metagenome</name>
    <dbReference type="NCBI Taxonomy" id="412755"/>
    <lineage>
        <taxon>unclassified sequences</taxon>
        <taxon>metagenomes</taxon>
        <taxon>ecological metagenomes</taxon>
    </lineage>
</organism>
<comment type="caution">
    <text evidence="1">The sequence shown here is derived from an EMBL/GenBank/DDBJ whole genome shotgun (WGS) entry which is preliminary data.</text>
</comment>
<name>X1TDJ3_9ZZZZ</name>
<gene>
    <name evidence="1" type="ORF">S12H4_50014</name>
</gene>
<dbReference type="EMBL" id="BARW01031447">
    <property type="protein sequence ID" value="GAJ03339.1"/>
    <property type="molecule type" value="Genomic_DNA"/>
</dbReference>
<accession>X1TDJ3</accession>
<protein>
    <submittedName>
        <fullName evidence="1">Uncharacterized protein</fullName>
    </submittedName>
</protein>
<evidence type="ECO:0000313" key="1">
    <source>
        <dbReference type="EMBL" id="GAJ03339.1"/>
    </source>
</evidence>
<sequence>MVDIKEGWGFPGTSKKAHYFVDSMSLCRKWGFYYGSLEQGNDDSPDNCAACMRKLAKRKVKQRSEAER</sequence>